<gene>
    <name evidence="2" type="ORF">MSZNOR_3957</name>
</gene>
<dbReference type="InterPro" id="IPR001173">
    <property type="entry name" value="Glyco_trans_2-like"/>
</dbReference>
<protein>
    <submittedName>
        <fullName evidence="2">Rhamnosyltransferase</fullName>
        <ecNumber evidence="2">2.4.1.-</ecNumber>
    </submittedName>
</protein>
<dbReference type="Pfam" id="PF00535">
    <property type="entry name" value="Glycos_transf_2"/>
    <property type="match status" value="1"/>
</dbReference>
<organism evidence="2 3">
    <name type="scientific">Methylocaldum szegediense</name>
    <dbReference type="NCBI Taxonomy" id="73780"/>
    <lineage>
        <taxon>Bacteria</taxon>
        <taxon>Pseudomonadati</taxon>
        <taxon>Pseudomonadota</taxon>
        <taxon>Gammaproteobacteria</taxon>
        <taxon>Methylococcales</taxon>
        <taxon>Methylococcaceae</taxon>
        <taxon>Methylocaldum</taxon>
    </lineage>
</organism>
<proteinExistence type="predicted"/>
<accession>A0ABN8XA70</accession>
<dbReference type="EMBL" id="OX458333">
    <property type="protein sequence ID" value="CAI8926894.1"/>
    <property type="molecule type" value="Genomic_DNA"/>
</dbReference>
<evidence type="ECO:0000259" key="1">
    <source>
        <dbReference type="Pfam" id="PF00535"/>
    </source>
</evidence>
<dbReference type="Gene3D" id="3.90.550.10">
    <property type="entry name" value="Spore Coat Polysaccharide Biosynthesis Protein SpsA, Chain A"/>
    <property type="match status" value="1"/>
</dbReference>
<keyword evidence="3" id="KW-1185">Reference proteome</keyword>
<name>A0ABN8XA70_9GAMM</name>
<feature type="domain" description="Glycosyltransferase 2-like" evidence="1">
    <location>
        <begin position="16"/>
        <end position="174"/>
    </location>
</feature>
<dbReference type="Proteomes" id="UP001162030">
    <property type="component" value="Chromosome"/>
</dbReference>
<dbReference type="SUPFAM" id="SSF53448">
    <property type="entry name" value="Nucleotide-diphospho-sugar transferases"/>
    <property type="match status" value="1"/>
</dbReference>
<dbReference type="EC" id="2.4.1.-" evidence="2"/>
<evidence type="ECO:0000313" key="2">
    <source>
        <dbReference type="EMBL" id="CAI8926894.1"/>
    </source>
</evidence>
<dbReference type="PANTHER" id="PTHR22916:SF3">
    <property type="entry name" value="UDP-GLCNAC:BETAGAL BETA-1,3-N-ACETYLGLUCOSAMINYLTRANSFERASE-LIKE PROTEIN 1"/>
    <property type="match status" value="1"/>
</dbReference>
<dbReference type="InterPro" id="IPR029044">
    <property type="entry name" value="Nucleotide-diphossugar_trans"/>
</dbReference>
<dbReference type="PANTHER" id="PTHR22916">
    <property type="entry name" value="GLYCOSYLTRANSFERASE"/>
    <property type="match status" value="1"/>
</dbReference>
<dbReference type="RefSeq" id="WP_317963423.1">
    <property type="nucleotide sequence ID" value="NZ_OX458333.1"/>
</dbReference>
<dbReference type="GO" id="GO:0016757">
    <property type="term" value="F:glycosyltransferase activity"/>
    <property type="evidence" value="ECO:0007669"/>
    <property type="project" value="UniProtKB-KW"/>
</dbReference>
<sequence>MESKLMGPNKKHSIAVILATYNGERYLNELLDSIENQDVLPDELIIGDDGSTDKTLQIIANFKKRSRIPITVEVNKTRLGYGENFLRTASLAKSDLIAFADQDDIWLPSKLSTCLQSFDDPNVAMCAHTAILIDEYGKEIGLFSQGIHKDCVYQPGELEPWGVFAGFSIVIRRSILQSISRHIRGLASHSVNVKCAHDRWAYFLADAYGKTITISKPLVKYRQHSENLFGSGQKGTFAAIRDTLQNINNVIARSKIYIAIAEHRARLLEEAAAQATDRKTAAILLNASSRWSAIARNEKARCEIYMEKSNAKKILRLCRNIVSGTYKTKRSISTKLRACFKDFIYCFI</sequence>
<keyword evidence="2" id="KW-0328">Glycosyltransferase</keyword>
<evidence type="ECO:0000313" key="3">
    <source>
        <dbReference type="Proteomes" id="UP001162030"/>
    </source>
</evidence>
<reference evidence="2 3" key="1">
    <citation type="submission" date="2023-03" db="EMBL/GenBank/DDBJ databases">
        <authorList>
            <person name="Pearce D."/>
        </authorList>
    </citation>
    <scope>NUCLEOTIDE SEQUENCE [LARGE SCALE GENOMIC DNA]</scope>
    <source>
        <strain evidence="2">Msz</strain>
    </source>
</reference>
<keyword evidence="2" id="KW-0808">Transferase</keyword>